<evidence type="ECO:0000313" key="3">
    <source>
        <dbReference type="Proteomes" id="UP000002430"/>
    </source>
</evidence>
<organism evidence="2 3">
    <name type="scientific">Lawsonia intracellularis (strain PHE/MN1-00)</name>
    <dbReference type="NCBI Taxonomy" id="363253"/>
    <lineage>
        <taxon>Bacteria</taxon>
        <taxon>Pseudomonadati</taxon>
        <taxon>Thermodesulfobacteriota</taxon>
        <taxon>Desulfovibrionia</taxon>
        <taxon>Desulfovibrionales</taxon>
        <taxon>Desulfovibrionaceae</taxon>
        <taxon>Lawsonia</taxon>
    </lineage>
</organism>
<protein>
    <submittedName>
        <fullName evidence="2">NA</fullName>
    </submittedName>
</protein>
<geneLocation type="plasmid" evidence="3">
    <name>pLaw3</name>
</geneLocation>
<dbReference type="AlphaFoldDB" id="Q1MNT9"/>
<evidence type="ECO:0000313" key="2">
    <source>
        <dbReference type="EMBL" id="CAJ53994.1"/>
    </source>
</evidence>
<sequence length="691" mass="79870">MSTTMSILKNCILYFLHTSNKIFLYRYIHKKYYIFFLAQLLSMLYTCSSIAKVNEKSVSSTRITHQEQQNIASEFIQAQQEYINIKNLLNMNFLYFDELQTSYLESLTTQNSMIDLYLNTISREGEDSFNYEEIQRMKVNQQRLTGQLTYILQSITSRMQELQANIVAIEEMQLIVGQQEGISEIIALNNDHLQRILNSQQFIYNSIFNEHLMLRFRIMLVEKIEQARQQGHPLPPFPNKEIRMGNSILQEVILKDPPKKRESSLRKRCLETDLSSSSDEEAKLSPQQLVQRQIGQSSDYDASSEASDEESQPYPQSSRSVYLFPRNIQSSKDRTSSLVAIYKKVLQLEPLLGVQYVFHDMLARFPIELKQLATTITNNLSDKLSNHIDEKFFNTLERTSTGRIKKDKGVTVIPNIPLSDKRMQSMLGMMKDCPFCISTRPQTRKRSYVSNTISNITLGLGYDHNKYNSKIHNGILSSIAAKVQIKGLLATLSWGKNKCGLTGCVMGAHYWGQMHTIQSMPFNITKKKSIPVRFSGVLAQLGYKIPLGSEHSLMPYIGSSYVVGTSNSYYKELSPFFYLSDKHKESVYDHVIGLCLYSKIKDFSSIQFWFEKNYRQQNLNILNISSLLQSKPLYKSYLQGYKKNDIYSETGISFEYTINDVLTIHARNCFTLHNMKNIFYIQTQCNFLYTF</sequence>
<feature type="compositionally biased region" description="Basic and acidic residues" evidence="1">
    <location>
        <begin position="259"/>
        <end position="271"/>
    </location>
</feature>
<proteinExistence type="predicted"/>
<feature type="region of interest" description="Disordered" evidence="1">
    <location>
        <begin position="259"/>
        <end position="320"/>
    </location>
</feature>
<keyword evidence="2" id="KW-0614">Plasmid</keyword>
<feature type="compositionally biased region" description="Polar residues" evidence="1">
    <location>
        <begin position="285"/>
        <end position="296"/>
    </location>
</feature>
<dbReference type="InterPro" id="IPR036709">
    <property type="entry name" value="Autotransporte_beta_dom_sf"/>
</dbReference>
<dbReference type="KEGG" id="lip:LIC042"/>
<dbReference type="HOGENOM" id="CLU_398377_0_0_7"/>
<gene>
    <name evidence="2" type="ordered locus">LIC042</name>
</gene>
<accession>Q1MNT9</accession>
<dbReference type="Proteomes" id="UP000002430">
    <property type="component" value="Plasmid 3"/>
</dbReference>
<keyword evidence="3" id="KW-1185">Reference proteome</keyword>
<evidence type="ECO:0000256" key="1">
    <source>
        <dbReference type="SAM" id="MobiDB-lite"/>
    </source>
</evidence>
<dbReference type="SUPFAM" id="SSF103515">
    <property type="entry name" value="Autotransporter"/>
    <property type="match status" value="1"/>
</dbReference>
<name>Q1MNT9_LAWIP</name>
<dbReference type="EMBL" id="AM180255">
    <property type="protein sequence ID" value="CAJ53994.1"/>
    <property type="molecule type" value="Genomic_DNA"/>
</dbReference>
<reference evidence="2 3" key="1">
    <citation type="submission" date="2005-11" db="EMBL/GenBank/DDBJ databases">
        <title>The complete genome sequence of Lawsonia intracellularis: the causative agent of proliferative enteropathy.</title>
        <authorList>
            <person name="Kaur K."/>
            <person name="Zhang Q."/>
            <person name="Beckler D."/>
            <person name="Munir S."/>
            <person name="Li L."/>
            <person name="Kinsley K."/>
            <person name="Herron L."/>
            <person name="Peterson A."/>
            <person name="May B."/>
            <person name="Singh S."/>
            <person name="Gebhart C."/>
            <person name="Kapur V."/>
        </authorList>
    </citation>
    <scope>NUCLEOTIDE SEQUENCE [LARGE SCALE GENOMIC DNA]</scope>
    <source>
        <strain evidence="2 3">PHE/MN1-00</strain>
        <plasmid evidence="3">pLaw3</plasmid>
    </source>
</reference>